<evidence type="ECO:0000313" key="3">
    <source>
        <dbReference type="Proteomes" id="UP000321776"/>
    </source>
</evidence>
<dbReference type="EMBL" id="JAZHGA010000047">
    <property type="protein sequence ID" value="MEM5345473.1"/>
    <property type="molecule type" value="Genomic_DNA"/>
</dbReference>
<dbReference type="EMBL" id="VOQS01000003">
    <property type="protein sequence ID" value="TXC82678.1"/>
    <property type="molecule type" value="Genomic_DNA"/>
</dbReference>
<dbReference type="Proteomes" id="UP000321776">
    <property type="component" value="Unassembled WGS sequence"/>
</dbReference>
<sequence>MKNPIYEERLELLGSIASETLGIDDLDEHPDVRTALEAAYDAGLWVGHTVGRGEEACLAES</sequence>
<keyword evidence="4" id="KW-1185">Reference proteome</keyword>
<reference evidence="1 4" key="3">
    <citation type="submission" date="2024-01" db="EMBL/GenBank/DDBJ databases">
        <title>The diversity of rhizobia nodulating Mimosa spp. in eleven states of Brazil covering several biomes is determined by host plant, location, and edaphic factors.</title>
        <authorList>
            <person name="Rouws L."/>
            <person name="Barauna A."/>
            <person name="Beukes C."/>
            <person name="De Faria S.M."/>
            <person name="Gross E."/>
            <person name="Dos Reis Junior F.B."/>
            <person name="Simon M."/>
            <person name="Maluk M."/>
            <person name="Odee D.W."/>
            <person name="Kenicer G."/>
            <person name="Young J.P.W."/>
            <person name="Reis V.M."/>
            <person name="Zilli J."/>
            <person name="James E.K."/>
        </authorList>
    </citation>
    <scope>NUCLEOTIDE SEQUENCE [LARGE SCALE GENOMIC DNA]</scope>
    <source>
        <strain evidence="1 4">JPY530</strain>
    </source>
</reference>
<evidence type="ECO:0000313" key="1">
    <source>
        <dbReference type="EMBL" id="MEM5345473.1"/>
    </source>
</evidence>
<dbReference type="Proteomes" id="UP001481677">
    <property type="component" value="Unassembled WGS sequence"/>
</dbReference>
<proteinExistence type="predicted"/>
<dbReference type="AlphaFoldDB" id="A0A5C6VH38"/>
<dbReference type="RefSeq" id="WP_147235296.1">
    <property type="nucleotide sequence ID" value="NZ_JAZHFZ010000049.1"/>
</dbReference>
<evidence type="ECO:0000313" key="4">
    <source>
        <dbReference type="Proteomes" id="UP001481677"/>
    </source>
</evidence>
<organism evidence="2 3">
    <name type="scientific">Paraburkholderia azotifigens</name>
    <dbReference type="NCBI Taxonomy" id="2057004"/>
    <lineage>
        <taxon>Bacteria</taxon>
        <taxon>Pseudomonadati</taxon>
        <taxon>Pseudomonadota</taxon>
        <taxon>Betaproteobacteria</taxon>
        <taxon>Burkholderiales</taxon>
        <taxon>Burkholderiaceae</taxon>
        <taxon>Paraburkholderia</taxon>
    </lineage>
</organism>
<evidence type="ECO:0000313" key="2">
    <source>
        <dbReference type="EMBL" id="TXC82678.1"/>
    </source>
</evidence>
<comment type="caution">
    <text evidence="2">The sequence shown here is derived from an EMBL/GenBank/DDBJ whole genome shotgun (WGS) entry which is preliminary data.</text>
</comment>
<gene>
    <name evidence="2" type="ORF">FRZ40_19720</name>
    <name evidence="1" type="ORF">V4C56_38350</name>
</gene>
<protein>
    <submittedName>
        <fullName evidence="2">Uncharacterized protein</fullName>
    </submittedName>
</protein>
<reference evidence="2" key="2">
    <citation type="submission" date="2019-08" db="EMBL/GenBank/DDBJ databases">
        <authorList>
            <person name="Im W.-T."/>
        </authorList>
    </citation>
    <scope>NUCLEOTIDE SEQUENCE</scope>
    <source>
        <strain evidence="2">NF 2-5-3</strain>
    </source>
</reference>
<accession>A0A5C6VH38</accession>
<reference evidence="2 3" key="1">
    <citation type="journal article" date="2018" name="Int. J. Syst. Evol. Microbiol.">
        <title>Paraburkholderia azotifigens sp. nov., a nitrogen-fixing bacterium isolated from paddy soil.</title>
        <authorList>
            <person name="Choi G.M."/>
            <person name="Im W.T."/>
        </authorList>
    </citation>
    <scope>NUCLEOTIDE SEQUENCE [LARGE SCALE GENOMIC DNA]</scope>
    <source>
        <strain evidence="2 3">NF 2-5-3</strain>
    </source>
</reference>
<name>A0A5C6VH38_9BURK</name>